<dbReference type="InterPro" id="IPR013149">
    <property type="entry name" value="ADH-like_C"/>
</dbReference>
<evidence type="ECO:0000256" key="3">
    <source>
        <dbReference type="ARBA" id="ARBA00023002"/>
    </source>
</evidence>
<protein>
    <submittedName>
        <fullName evidence="6">Alcohol dehydrogenase</fullName>
    </submittedName>
</protein>
<name>A0A7C1X139_THERO</name>
<feature type="domain" description="Enoyl reductase (ER)" evidence="5">
    <location>
        <begin position="32"/>
        <end position="405"/>
    </location>
</feature>
<dbReference type="PANTHER" id="PTHR43401">
    <property type="entry name" value="L-THREONINE 3-DEHYDROGENASE"/>
    <property type="match status" value="1"/>
</dbReference>
<keyword evidence="3" id="KW-0560">Oxidoreductase</keyword>
<organism evidence="6">
    <name type="scientific">Thermomicrobium roseum</name>
    <dbReference type="NCBI Taxonomy" id="500"/>
    <lineage>
        <taxon>Bacteria</taxon>
        <taxon>Pseudomonadati</taxon>
        <taxon>Thermomicrobiota</taxon>
        <taxon>Thermomicrobia</taxon>
        <taxon>Thermomicrobiales</taxon>
        <taxon>Thermomicrobiaceae</taxon>
        <taxon>Thermomicrobium</taxon>
    </lineage>
</organism>
<evidence type="ECO:0000256" key="2">
    <source>
        <dbReference type="ARBA" id="ARBA00022833"/>
    </source>
</evidence>
<dbReference type="InterPro" id="IPR013154">
    <property type="entry name" value="ADH-like_N"/>
</dbReference>
<comment type="similarity">
    <text evidence="4">Belongs to the zinc-containing alcohol dehydrogenase family.</text>
</comment>
<dbReference type="SUPFAM" id="SSF51735">
    <property type="entry name" value="NAD(P)-binding Rossmann-fold domains"/>
    <property type="match status" value="1"/>
</dbReference>
<dbReference type="Pfam" id="PF08240">
    <property type="entry name" value="ADH_N"/>
    <property type="match status" value="1"/>
</dbReference>
<dbReference type="InterPro" id="IPR050129">
    <property type="entry name" value="Zn_alcohol_dh"/>
</dbReference>
<dbReference type="InterPro" id="IPR036291">
    <property type="entry name" value="NAD(P)-bd_dom_sf"/>
</dbReference>
<comment type="caution">
    <text evidence="6">The sequence shown here is derived from an EMBL/GenBank/DDBJ whole genome shotgun (WGS) entry which is preliminary data.</text>
</comment>
<dbReference type="GO" id="GO:0016616">
    <property type="term" value="F:oxidoreductase activity, acting on the CH-OH group of donors, NAD or NADP as acceptor"/>
    <property type="evidence" value="ECO:0007669"/>
    <property type="project" value="UniProtKB-ARBA"/>
</dbReference>
<dbReference type="SUPFAM" id="SSF50129">
    <property type="entry name" value="GroES-like"/>
    <property type="match status" value="1"/>
</dbReference>
<evidence type="ECO:0000313" key="6">
    <source>
        <dbReference type="EMBL" id="HEF65540.1"/>
    </source>
</evidence>
<keyword evidence="2 4" id="KW-0862">Zinc</keyword>
<sequence length="413" mass="44454">MLALQVVESVPRYVLAKAIGRWRPEVFWNGLGLLQFRDVPEPRLPTAEWVRIATRYSGICGSDVGLITLHASPTTSPLVSFPFTLGHETVGRIVELGTGVEGLHIGQRVTVNPLLACAARGFREPCPECARGMPNRCLRFREGTVSPGIMIGFCRDTGGGWSASFVAHRSQVVPIPDHVSDEEGVLAEPFAVALHAVLQNRPADDSTVLVLGAGIIGLLTIAALRAIGSRARVLVTARYPFQAQAAERLGADVVLLGRSGPALYRELSRLTGARVLRARFGRWLMQGGVDQVFDCVGSGRSVHDALAVTRAGGRVVLVGLASDPRGVDWTPVWLREVEIRGSMAYGEAELDGIRASCVAHAVRLMAERRVELGWLVTHRFALSDYRAALAAVTAKGESGVIKAVFEFPSETSV</sequence>
<gene>
    <name evidence="6" type="ORF">ENP47_08095</name>
</gene>
<dbReference type="AlphaFoldDB" id="A0A7C1X139"/>
<dbReference type="Gene3D" id="3.40.50.720">
    <property type="entry name" value="NAD(P)-binding Rossmann-like Domain"/>
    <property type="match status" value="1"/>
</dbReference>
<dbReference type="PROSITE" id="PS00059">
    <property type="entry name" value="ADH_ZINC"/>
    <property type="match status" value="1"/>
</dbReference>
<evidence type="ECO:0000256" key="1">
    <source>
        <dbReference type="ARBA" id="ARBA00022723"/>
    </source>
</evidence>
<dbReference type="Pfam" id="PF00107">
    <property type="entry name" value="ADH_zinc_N"/>
    <property type="match status" value="1"/>
</dbReference>
<dbReference type="InterPro" id="IPR020843">
    <property type="entry name" value="ER"/>
</dbReference>
<dbReference type="GO" id="GO:0008270">
    <property type="term" value="F:zinc ion binding"/>
    <property type="evidence" value="ECO:0007669"/>
    <property type="project" value="InterPro"/>
</dbReference>
<dbReference type="SMART" id="SM00829">
    <property type="entry name" value="PKS_ER"/>
    <property type="match status" value="1"/>
</dbReference>
<evidence type="ECO:0000256" key="4">
    <source>
        <dbReference type="RuleBase" id="RU361277"/>
    </source>
</evidence>
<dbReference type="PANTHER" id="PTHR43401:SF2">
    <property type="entry name" value="L-THREONINE 3-DEHYDROGENASE"/>
    <property type="match status" value="1"/>
</dbReference>
<dbReference type="InterPro" id="IPR002328">
    <property type="entry name" value="ADH_Zn_CS"/>
</dbReference>
<dbReference type="Gene3D" id="3.90.180.10">
    <property type="entry name" value="Medium-chain alcohol dehydrogenases, catalytic domain"/>
    <property type="match status" value="1"/>
</dbReference>
<keyword evidence="1 4" id="KW-0479">Metal-binding</keyword>
<proteinExistence type="inferred from homology"/>
<comment type="cofactor">
    <cofactor evidence="4">
        <name>Zn(2+)</name>
        <dbReference type="ChEBI" id="CHEBI:29105"/>
    </cofactor>
</comment>
<accession>A0A7C1X139</accession>
<dbReference type="InterPro" id="IPR011032">
    <property type="entry name" value="GroES-like_sf"/>
</dbReference>
<dbReference type="EMBL" id="DSJL01000011">
    <property type="protein sequence ID" value="HEF65540.1"/>
    <property type="molecule type" value="Genomic_DNA"/>
</dbReference>
<reference evidence="6" key="1">
    <citation type="journal article" date="2020" name="mSystems">
        <title>Genome- and Community-Level Interaction Insights into Carbon Utilization and Element Cycling Functions of Hydrothermarchaeota in Hydrothermal Sediment.</title>
        <authorList>
            <person name="Zhou Z."/>
            <person name="Liu Y."/>
            <person name="Xu W."/>
            <person name="Pan J."/>
            <person name="Luo Z.H."/>
            <person name="Li M."/>
        </authorList>
    </citation>
    <scope>NUCLEOTIDE SEQUENCE [LARGE SCALE GENOMIC DNA]</scope>
    <source>
        <strain evidence="6">SpSt-222</strain>
    </source>
</reference>
<evidence type="ECO:0000259" key="5">
    <source>
        <dbReference type="SMART" id="SM00829"/>
    </source>
</evidence>